<evidence type="ECO:0008006" key="3">
    <source>
        <dbReference type="Google" id="ProtNLM"/>
    </source>
</evidence>
<gene>
    <name evidence="1" type="ORF">DES48_102346</name>
</gene>
<organism evidence="1 2">
    <name type="scientific">Paraliobacillus ryukyuensis</name>
    <dbReference type="NCBI Taxonomy" id="200904"/>
    <lineage>
        <taxon>Bacteria</taxon>
        <taxon>Bacillati</taxon>
        <taxon>Bacillota</taxon>
        <taxon>Bacilli</taxon>
        <taxon>Bacillales</taxon>
        <taxon>Bacillaceae</taxon>
        <taxon>Paraliobacillus</taxon>
    </lineage>
</organism>
<dbReference type="Gene3D" id="2.30.30.40">
    <property type="entry name" value="SH3 Domains"/>
    <property type="match status" value="2"/>
</dbReference>
<dbReference type="AlphaFoldDB" id="A0A366EDX1"/>
<evidence type="ECO:0000313" key="2">
    <source>
        <dbReference type="Proteomes" id="UP000252254"/>
    </source>
</evidence>
<dbReference type="RefSeq" id="WP_113867371.1">
    <property type="nucleotide sequence ID" value="NZ_BAABQN010000002.1"/>
</dbReference>
<proteinExistence type="predicted"/>
<protein>
    <recommendedName>
        <fullName evidence="3">SH3 domain-containing protein</fullName>
    </recommendedName>
</protein>
<reference evidence="1 2" key="1">
    <citation type="submission" date="2018-06" db="EMBL/GenBank/DDBJ databases">
        <title>Genomic Encyclopedia of Type Strains, Phase IV (KMG-IV): sequencing the most valuable type-strain genomes for metagenomic binning, comparative biology and taxonomic classification.</title>
        <authorList>
            <person name="Goeker M."/>
        </authorList>
    </citation>
    <scope>NUCLEOTIDE SEQUENCE [LARGE SCALE GENOMIC DNA]</scope>
    <source>
        <strain evidence="1 2">DSM 15140</strain>
    </source>
</reference>
<keyword evidence="2" id="KW-1185">Reference proteome</keyword>
<comment type="caution">
    <text evidence="1">The sequence shown here is derived from an EMBL/GenBank/DDBJ whole genome shotgun (WGS) entry which is preliminary data.</text>
</comment>
<accession>A0A366EDX1</accession>
<evidence type="ECO:0000313" key="1">
    <source>
        <dbReference type="EMBL" id="RBP00582.1"/>
    </source>
</evidence>
<dbReference type="EMBL" id="QNRI01000002">
    <property type="protein sequence ID" value="RBP00582.1"/>
    <property type="molecule type" value="Genomic_DNA"/>
</dbReference>
<sequence length="178" mass="19941">MVTGVALKDTTSIYASQSTTSEVIKSYSKGAILLYKTLNADWYEALVYINGKATTGYIHKTDVENTQDDQVLLKGIGKKEPTHVYAKASKHSKTLKSYNEGDVLYYKSFTSNWYEAFVYLNKKATTGYIHKDSVLNDDAKQKSLTGSALNATTYVYQDLSKNAKSLKVIRKFILLVPH</sequence>
<dbReference type="Proteomes" id="UP000252254">
    <property type="component" value="Unassembled WGS sequence"/>
</dbReference>
<dbReference type="OrthoDB" id="9816557at2"/>
<name>A0A366EDX1_9BACI</name>